<sequence length="117" mass="13385">MSPSISRSVSSSSCLVLASASSRPSHCCLLLRKKSFVWEGKERINSDAVRYFAVMFSAKWKRYIYRPIHVNGRDQGIAYDGRLKTRGRKHGDNTSCLIVRSRPFIPMIQRLRRAPVL</sequence>
<dbReference type="Proteomes" id="UP000287651">
    <property type="component" value="Unassembled WGS sequence"/>
</dbReference>
<name>A0A426Y4L9_ENSVE</name>
<comment type="caution">
    <text evidence="1">The sequence shown here is derived from an EMBL/GenBank/DDBJ whole genome shotgun (WGS) entry which is preliminary data.</text>
</comment>
<gene>
    <name evidence="1" type="ORF">B296_00039211</name>
</gene>
<evidence type="ECO:0000313" key="1">
    <source>
        <dbReference type="EMBL" id="RRT46737.1"/>
    </source>
</evidence>
<proteinExistence type="predicted"/>
<organism evidence="1 2">
    <name type="scientific">Ensete ventricosum</name>
    <name type="common">Abyssinian banana</name>
    <name type="synonym">Musa ensete</name>
    <dbReference type="NCBI Taxonomy" id="4639"/>
    <lineage>
        <taxon>Eukaryota</taxon>
        <taxon>Viridiplantae</taxon>
        <taxon>Streptophyta</taxon>
        <taxon>Embryophyta</taxon>
        <taxon>Tracheophyta</taxon>
        <taxon>Spermatophyta</taxon>
        <taxon>Magnoliopsida</taxon>
        <taxon>Liliopsida</taxon>
        <taxon>Zingiberales</taxon>
        <taxon>Musaceae</taxon>
        <taxon>Ensete</taxon>
    </lineage>
</organism>
<accession>A0A426Y4L9</accession>
<dbReference type="EMBL" id="AMZH03014996">
    <property type="protein sequence ID" value="RRT46737.1"/>
    <property type="molecule type" value="Genomic_DNA"/>
</dbReference>
<protein>
    <submittedName>
        <fullName evidence="1">Uncharacterized protein</fullName>
    </submittedName>
</protein>
<dbReference type="AlphaFoldDB" id="A0A426Y4L9"/>
<reference evidence="1 2" key="1">
    <citation type="journal article" date="2014" name="Agronomy (Basel)">
        <title>A Draft Genome Sequence for Ensete ventricosum, the Drought-Tolerant Tree Against Hunger.</title>
        <authorList>
            <person name="Harrison J."/>
            <person name="Moore K.A."/>
            <person name="Paszkiewicz K."/>
            <person name="Jones T."/>
            <person name="Grant M."/>
            <person name="Ambacheew D."/>
            <person name="Muzemil S."/>
            <person name="Studholme D.J."/>
        </authorList>
    </citation>
    <scope>NUCLEOTIDE SEQUENCE [LARGE SCALE GENOMIC DNA]</scope>
</reference>
<evidence type="ECO:0000313" key="2">
    <source>
        <dbReference type="Proteomes" id="UP000287651"/>
    </source>
</evidence>